<dbReference type="PANTHER" id="PTHR43352">
    <property type="entry name" value="ACETYL-COA SYNTHETASE"/>
    <property type="match status" value="1"/>
</dbReference>
<comment type="caution">
    <text evidence="4">The sequence shown here is derived from an EMBL/GenBank/DDBJ whole genome shotgun (WGS) entry which is preliminary data.</text>
</comment>
<sequence length="504" mass="53398">MLSIDAPGPALPPPPAVFNMAQYVLEDGGAPDNRLALRIVGDGSARQDWTFGALRRTVQGIAGGLLALGLTPGERVLLRLGNTVEFPLAFLGCIAAGLVPVPTSSQLTEREITGMAADLAPALVIAGHGVALPHAPAIPVLSERSLHEFADHAPAPFDMGDPDRPAYAIFTSGTSGQPRAVVHAHRAIWARRMMWEGWYGLTSNDRVMHAGAFNWTYTLGTGLMDPWSRGATALIAGAGHTPSDLPALIASENVTIFAAAPGVYRQMLRAGLPPCPVLRHGLSAGEKLAETIRAGWQEATGTTLHEAFGMSECSTFVSGNPRHPAPSGALGYAQPGRKIAVIGADGPVPRGAPGVLAVHASDPGLMLGYHGAEDETRARYRGEWFLTGDMVEMATDGAITYLGRDDDMMNAGGYRVSPIEVEAAMTRHPGVHEAAAVEWQVKADAKVIACFYVPETDPVPDGDLSAHAEANLAHYKCPRRFIAVESLPKGANNKLLRRDLRARL</sequence>
<dbReference type="Pfam" id="PF00501">
    <property type="entry name" value="AMP-binding"/>
    <property type="match status" value="1"/>
</dbReference>
<evidence type="ECO:0000313" key="4">
    <source>
        <dbReference type="EMBL" id="MBV7379640.1"/>
    </source>
</evidence>
<dbReference type="Proteomes" id="UP000756530">
    <property type="component" value="Unassembled WGS sequence"/>
</dbReference>
<dbReference type="RefSeq" id="WP_218392752.1">
    <property type="nucleotide sequence ID" value="NZ_JAHUZE010000002.1"/>
</dbReference>
<accession>A0ABS6T365</accession>
<evidence type="ECO:0000259" key="2">
    <source>
        <dbReference type="Pfam" id="PF00501"/>
    </source>
</evidence>
<dbReference type="InterPro" id="IPR000873">
    <property type="entry name" value="AMP-dep_synth/lig_dom"/>
</dbReference>
<evidence type="ECO:0000313" key="5">
    <source>
        <dbReference type="Proteomes" id="UP000756530"/>
    </source>
</evidence>
<feature type="domain" description="AMP-dependent synthetase/ligase" evidence="2">
    <location>
        <begin position="41"/>
        <end position="370"/>
    </location>
</feature>
<organism evidence="4 5">
    <name type="scientific">Maritimibacter dapengensis</name>
    <dbReference type="NCBI Taxonomy" id="2836868"/>
    <lineage>
        <taxon>Bacteria</taxon>
        <taxon>Pseudomonadati</taxon>
        <taxon>Pseudomonadota</taxon>
        <taxon>Alphaproteobacteria</taxon>
        <taxon>Rhodobacterales</taxon>
        <taxon>Roseobacteraceae</taxon>
        <taxon>Maritimibacter</taxon>
    </lineage>
</organism>
<dbReference type="EMBL" id="JAHUZE010000002">
    <property type="protein sequence ID" value="MBV7379640.1"/>
    <property type="molecule type" value="Genomic_DNA"/>
</dbReference>
<keyword evidence="1" id="KW-0436">Ligase</keyword>
<evidence type="ECO:0000259" key="3">
    <source>
        <dbReference type="Pfam" id="PF13193"/>
    </source>
</evidence>
<keyword evidence="5" id="KW-1185">Reference proteome</keyword>
<protein>
    <submittedName>
        <fullName evidence="4">Acyl-CoA synthetase</fullName>
    </submittedName>
</protein>
<dbReference type="Pfam" id="PF13193">
    <property type="entry name" value="AMP-binding_C"/>
    <property type="match status" value="1"/>
</dbReference>
<gene>
    <name evidence="4" type="ORF">KJP28_11950</name>
</gene>
<dbReference type="PANTHER" id="PTHR43352:SF1">
    <property type="entry name" value="ANTHRANILATE--COA LIGASE"/>
    <property type="match status" value="1"/>
</dbReference>
<name>A0ABS6T365_9RHOB</name>
<dbReference type="InterPro" id="IPR025110">
    <property type="entry name" value="AMP-bd_C"/>
</dbReference>
<feature type="domain" description="AMP-binding enzyme C-terminal" evidence="3">
    <location>
        <begin position="420"/>
        <end position="494"/>
    </location>
</feature>
<proteinExistence type="predicted"/>
<evidence type="ECO:0000256" key="1">
    <source>
        <dbReference type="ARBA" id="ARBA00022598"/>
    </source>
</evidence>
<reference evidence="4 5" key="1">
    <citation type="submission" date="2021-05" db="EMBL/GenBank/DDBJ databases">
        <title>Culturable bacteria isolated from Daya Bay.</title>
        <authorList>
            <person name="Zheng W."/>
            <person name="Yu S."/>
            <person name="Huang Y."/>
        </authorList>
    </citation>
    <scope>NUCLEOTIDE SEQUENCE [LARGE SCALE GENOMIC DNA]</scope>
    <source>
        <strain evidence="4 5">DP4N28-5</strain>
    </source>
</reference>